<dbReference type="SMART" id="SM00091">
    <property type="entry name" value="PAS"/>
    <property type="match status" value="2"/>
</dbReference>
<feature type="compositionally biased region" description="Low complexity" evidence="10">
    <location>
        <begin position="463"/>
        <end position="478"/>
    </location>
</feature>
<evidence type="ECO:0000256" key="4">
    <source>
        <dbReference type="ARBA" id="ARBA00023015"/>
    </source>
</evidence>
<organism evidence="13">
    <name type="scientific">Riptortus pedestris</name>
    <name type="common">Bean bug</name>
    <dbReference type="NCBI Taxonomy" id="329032"/>
    <lineage>
        <taxon>Eukaryota</taxon>
        <taxon>Metazoa</taxon>
        <taxon>Ecdysozoa</taxon>
        <taxon>Arthropoda</taxon>
        <taxon>Hexapoda</taxon>
        <taxon>Insecta</taxon>
        <taxon>Pterygota</taxon>
        <taxon>Neoptera</taxon>
        <taxon>Paraneoptera</taxon>
        <taxon>Hemiptera</taxon>
        <taxon>Heteroptera</taxon>
        <taxon>Panheteroptera</taxon>
        <taxon>Pentatomomorpha</taxon>
        <taxon>Coreoidea</taxon>
        <taxon>Alydidae</taxon>
        <taxon>Riptortus</taxon>
    </lineage>
</organism>
<dbReference type="InterPro" id="IPR013767">
    <property type="entry name" value="PAS_fold"/>
</dbReference>
<keyword evidence="5" id="KW-0238">DNA-binding</keyword>
<keyword evidence="6" id="KW-0010">Activator</keyword>
<dbReference type="GO" id="GO:0000981">
    <property type="term" value="F:DNA-binding transcription factor activity, RNA polymerase II-specific"/>
    <property type="evidence" value="ECO:0007669"/>
    <property type="project" value="TreeGrafter"/>
</dbReference>
<dbReference type="FunFam" id="3.30.450.20:FF:000015">
    <property type="entry name" value="Hypoxia-inducible factor 1-alpha isoform 1"/>
    <property type="match status" value="1"/>
</dbReference>
<keyword evidence="4" id="KW-0805">Transcription regulation</keyword>
<proteinExistence type="evidence at transcript level"/>
<dbReference type="GO" id="GO:0005634">
    <property type="term" value="C:nucleus"/>
    <property type="evidence" value="ECO:0007669"/>
    <property type="project" value="UniProtKB-SubCell"/>
</dbReference>
<dbReference type="PROSITE" id="PS50888">
    <property type="entry name" value="BHLH"/>
    <property type="match status" value="1"/>
</dbReference>
<feature type="domain" description="PAS" evidence="11">
    <location>
        <begin position="93"/>
        <end position="155"/>
    </location>
</feature>
<feature type="domain" description="PAS" evidence="11">
    <location>
        <begin position="232"/>
        <end position="283"/>
    </location>
</feature>
<evidence type="ECO:0000256" key="6">
    <source>
        <dbReference type="ARBA" id="ARBA00023159"/>
    </source>
</evidence>
<dbReference type="PROSITE" id="PS50112">
    <property type="entry name" value="PAS"/>
    <property type="match status" value="2"/>
</dbReference>
<dbReference type="SUPFAM" id="SSF47459">
    <property type="entry name" value="HLH, helix-loop-helix DNA-binding domain"/>
    <property type="match status" value="1"/>
</dbReference>
<dbReference type="InterPro" id="IPR013655">
    <property type="entry name" value="PAS_fold_3"/>
</dbReference>
<dbReference type="GO" id="GO:0000977">
    <property type="term" value="F:RNA polymerase II transcription regulatory region sequence-specific DNA binding"/>
    <property type="evidence" value="ECO:0007669"/>
    <property type="project" value="TreeGrafter"/>
</dbReference>
<evidence type="ECO:0000256" key="2">
    <source>
        <dbReference type="ARBA" id="ARBA00022737"/>
    </source>
</evidence>
<protein>
    <submittedName>
        <fullName evidence="13">Hypoxia inducible factor 1 Sima</fullName>
    </submittedName>
</protein>
<dbReference type="EMBL" id="MT270149">
    <property type="protein sequence ID" value="QSC42433.1"/>
    <property type="molecule type" value="mRNA"/>
</dbReference>
<evidence type="ECO:0000256" key="10">
    <source>
        <dbReference type="SAM" id="MobiDB-lite"/>
    </source>
</evidence>
<dbReference type="GO" id="GO:0046983">
    <property type="term" value="F:protein dimerization activity"/>
    <property type="evidence" value="ECO:0007669"/>
    <property type="project" value="InterPro"/>
</dbReference>
<evidence type="ECO:0000256" key="7">
    <source>
        <dbReference type="ARBA" id="ARBA00023163"/>
    </source>
</evidence>
<name>A0A896IEM0_RIPPE</name>
<dbReference type="SMART" id="SM00353">
    <property type="entry name" value="HLH"/>
    <property type="match status" value="1"/>
</dbReference>
<feature type="region of interest" description="Disordered" evidence="10">
    <location>
        <begin position="1"/>
        <end position="27"/>
    </location>
</feature>
<accession>A0A896IEM0</accession>
<dbReference type="Pfam" id="PF23171">
    <property type="entry name" value="bHLH_HIF1A"/>
    <property type="match status" value="1"/>
</dbReference>
<feature type="compositionally biased region" description="Basic and acidic residues" evidence="10">
    <location>
        <begin position="453"/>
        <end position="462"/>
    </location>
</feature>
<feature type="compositionally biased region" description="Basic and acidic residues" evidence="10">
    <location>
        <begin position="17"/>
        <end position="27"/>
    </location>
</feature>
<keyword evidence="8" id="KW-0539">Nucleus</keyword>
<dbReference type="SUPFAM" id="SSF55785">
    <property type="entry name" value="PYP-like sensor domain (PAS domain)"/>
    <property type="match status" value="2"/>
</dbReference>
<feature type="region of interest" description="Disordered" evidence="10">
    <location>
        <begin position="453"/>
        <end position="478"/>
    </location>
</feature>
<dbReference type="GO" id="GO:0045944">
    <property type="term" value="P:positive regulation of transcription by RNA polymerase II"/>
    <property type="evidence" value="ECO:0007669"/>
    <property type="project" value="UniProtKB-ARBA"/>
</dbReference>
<dbReference type="InterPro" id="IPR000014">
    <property type="entry name" value="PAS"/>
</dbReference>
<dbReference type="PANTHER" id="PTHR23043:SF17">
    <property type="entry name" value="PROTEIN SIMILAR"/>
    <property type="match status" value="1"/>
</dbReference>
<dbReference type="CDD" id="cd11433">
    <property type="entry name" value="bHLH-PAS_HIF"/>
    <property type="match status" value="1"/>
</dbReference>
<evidence type="ECO:0000259" key="11">
    <source>
        <dbReference type="PROSITE" id="PS50112"/>
    </source>
</evidence>
<dbReference type="InterPro" id="IPR001610">
    <property type="entry name" value="PAC"/>
</dbReference>
<sequence length="667" mass="74196">MELSTGAVKEKRRNSEKRKEKSRDAARCRRSKESEIFSNLSQVLPLPANITSHLDKASIMRLVIAHLRIRDLFKSVSTEDEKKEDDAFDSYYLKALGGVILVLSPEGEIIYVSNNVPIFLGVSQVDLLGHSIYDVSHPCDHNEIRDLLSGKVVSEGKISVFLRIKCTLSSKGRNLNIKSASYKVLHVTGNFVSANEDIGKDHFRFVTIAHPIPHPVDIEAPLGRYTFLSKHSLDMKFTYADERMTDFLGYNPDSLIGKSLYNYHHAQDNKDIEKAFKSLFAKGQSETGHYRFLAQGGGYAWVSTQATVIYCEKGNKPLSVVCVNYVISEKLNEVEIYSYDQLEWNRKCQENTKKDITTVSSCETFKPERPQPATKKIFAPRTKDMNTRFLMYTDDDSGFTVMKDEPEDLTHLAPTAGDVCVPLGTNPLLNEVMNQILPDNYNPLINEDKETPLFSSYRDDSSTRSLSPSLSQSPGSLPSLCGIDEAHFEDTSMKSLLNIDLDSENDDISTRAPYISMTEADDLPILMSSDLIWNVNFPIGSGSNNSSTRCSPSPLEIKPQEDFSSLAHLLQVDKEDTLNKYPDQGGGPHMGFVVSPNGGLIDVERRKRVSSLGQDCAKKRKQTIPGPDQGGGNSVLMNLLVAGRDVGAGYVCVSPRRIALNGPKRET</sequence>
<dbReference type="InterPro" id="IPR011598">
    <property type="entry name" value="bHLH_dom"/>
</dbReference>
<dbReference type="Pfam" id="PF00989">
    <property type="entry name" value="PAS"/>
    <property type="match status" value="1"/>
</dbReference>
<evidence type="ECO:0000256" key="3">
    <source>
        <dbReference type="ARBA" id="ARBA00022843"/>
    </source>
</evidence>
<dbReference type="CDD" id="cd00130">
    <property type="entry name" value="PAS"/>
    <property type="match status" value="2"/>
</dbReference>
<evidence type="ECO:0000259" key="12">
    <source>
        <dbReference type="PROSITE" id="PS50888"/>
    </source>
</evidence>
<keyword evidence="9" id="KW-0379">Hydroxylation</keyword>
<dbReference type="PANTHER" id="PTHR23043">
    <property type="entry name" value="HYPOXIA-INDUCIBLE FACTOR 1 ALPHA"/>
    <property type="match status" value="1"/>
</dbReference>
<dbReference type="SMART" id="SM00086">
    <property type="entry name" value="PAC"/>
    <property type="match status" value="1"/>
</dbReference>
<evidence type="ECO:0000313" key="13">
    <source>
        <dbReference type="EMBL" id="QSC42433.1"/>
    </source>
</evidence>
<evidence type="ECO:0000256" key="1">
    <source>
        <dbReference type="ARBA" id="ARBA00004123"/>
    </source>
</evidence>
<evidence type="ECO:0000256" key="9">
    <source>
        <dbReference type="ARBA" id="ARBA00023278"/>
    </source>
</evidence>
<dbReference type="AlphaFoldDB" id="A0A896IEM0"/>
<feature type="region of interest" description="Disordered" evidence="10">
    <location>
        <begin position="611"/>
        <end position="632"/>
    </location>
</feature>
<dbReference type="GO" id="GO:0071456">
    <property type="term" value="P:cellular response to hypoxia"/>
    <property type="evidence" value="ECO:0007669"/>
    <property type="project" value="TreeGrafter"/>
</dbReference>
<dbReference type="Gene3D" id="3.30.450.20">
    <property type="entry name" value="PAS domain"/>
    <property type="match status" value="2"/>
</dbReference>
<dbReference type="InterPro" id="IPR036638">
    <property type="entry name" value="HLH_DNA-bd_sf"/>
</dbReference>
<comment type="subcellular location">
    <subcellularLocation>
        <location evidence="1">Nucleus</location>
    </subcellularLocation>
</comment>
<keyword evidence="3" id="KW-0832">Ubl conjugation</keyword>
<feature type="domain" description="BHLH" evidence="12">
    <location>
        <begin position="17"/>
        <end position="70"/>
    </location>
</feature>
<evidence type="ECO:0000256" key="8">
    <source>
        <dbReference type="ARBA" id="ARBA00023242"/>
    </source>
</evidence>
<dbReference type="Pfam" id="PF08447">
    <property type="entry name" value="PAS_3"/>
    <property type="match status" value="1"/>
</dbReference>
<keyword evidence="7" id="KW-0804">Transcription</keyword>
<dbReference type="InterPro" id="IPR035965">
    <property type="entry name" value="PAS-like_dom_sf"/>
</dbReference>
<dbReference type="NCBIfam" id="TIGR00229">
    <property type="entry name" value="sensory_box"/>
    <property type="match status" value="1"/>
</dbReference>
<reference evidence="13" key="1">
    <citation type="journal article" date="2021" name="Proc. Natl. Acad. Sci. U.S.A.">
        <title>Dual oxidase enables insect gut symbiosis by mediating respiratory network formation.</title>
        <authorList>
            <person name="Jang S."/>
            <person name="Mergaert P."/>
            <person name="Ohbayashi T."/>
            <person name="Ishigami K."/>
            <person name="Shigenobu S."/>
            <person name="Itoh H."/>
            <person name="Kikuchi Y."/>
        </authorList>
    </citation>
    <scope>NUCLEOTIDE SEQUENCE</scope>
</reference>
<keyword evidence="2" id="KW-0677">Repeat</keyword>
<evidence type="ECO:0000256" key="5">
    <source>
        <dbReference type="ARBA" id="ARBA00023125"/>
    </source>
</evidence>